<dbReference type="OrthoDB" id="796761at2"/>
<evidence type="ECO:0000313" key="1">
    <source>
        <dbReference type="EMBL" id="BAU55653.1"/>
    </source>
</evidence>
<gene>
    <name evidence="1" type="ORF">MgSA37_03844</name>
</gene>
<organism evidence="1 2">
    <name type="scientific">Mucilaginibacter gotjawali</name>
    <dbReference type="NCBI Taxonomy" id="1550579"/>
    <lineage>
        <taxon>Bacteria</taxon>
        <taxon>Pseudomonadati</taxon>
        <taxon>Bacteroidota</taxon>
        <taxon>Sphingobacteriia</taxon>
        <taxon>Sphingobacteriales</taxon>
        <taxon>Sphingobacteriaceae</taxon>
        <taxon>Mucilaginibacter</taxon>
    </lineage>
</organism>
<dbReference type="EMBL" id="AP017313">
    <property type="protein sequence ID" value="BAU55653.1"/>
    <property type="molecule type" value="Genomic_DNA"/>
</dbReference>
<proteinExistence type="predicted"/>
<protein>
    <submittedName>
        <fullName evidence="1">Uncharacterized protein</fullName>
    </submittedName>
</protein>
<sequence length="419" mass="49019">MFNQIENIGQKWVNEQLSLLNDTQLLLQDIDMNLGKHLQNFIDCLSSLNKNDRDSFCKDHVFHNWLNKIKTEILGAYEIPDFQINSELLSDILSLLHFALAVLTESELTFSVNRSVTTRFLLPVSGLFFDFNSISITQEKLFCLYFPKSKSILINNKEHKLSNYQSFESIKIADSNFAFFADPTEDEYTIEFDNEIDLPKWISTLNKAMDILKTDYSSYQLVTNFTSYLVPLKQMEIVKNLSFSVRNLPNVIFKNNELTPYLIAETLVHESDHQLFYSIEKFESFWLSDVKLQKPIFFSPWRDDPRPLDGILRGLSSFARVSKYYSTVLKTFDFMQEEIELVGAMLLTRLRQSETALNTIFQSCELSSFGKQYLYEIKETLDNVNAVTKNFHQYNRWNGIAVNSMEIHRRNWELINTQK</sequence>
<name>A0A0X8X5V4_9SPHI</name>
<dbReference type="RefSeq" id="WP_096354053.1">
    <property type="nucleotide sequence ID" value="NZ_AP017313.1"/>
</dbReference>
<dbReference type="Proteomes" id="UP000218263">
    <property type="component" value="Chromosome"/>
</dbReference>
<evidence type="ECO:0000313" key="2">
    <source>
        <dbReference type="Proteomes" id="UP000218263"/>
    </source>
</evidence>
<reference evidence="1 2" key="1">
    <citation type="submission" date="2015-12" db="EMBL/GenBank/DDBJ databases">
        <title>Genome sequence of Mucilaginibacter gotjawali.</title>
        <authorList>
            <person name="Lee J.S."/>
            <person name="Lee K.C."/>
            <person name="Kim K.K."/>
            <person name="Lee B.W."/>
        </authorList>
    </citation>
    <scope>NUCLEOTIDE SEQUENCE [LARGE SCALE GENOMIC DNA]</scope>
    <source>
        <strain evidence="1 2">SA3-7</strain>
    </source>
</reference>
<dbReference type="InterPro" id="IPR026337">
    <property type="entry name" value="AKG_HExxH"/>
</dbReference>
<keyword evidence="2" id="KW-1185">Reference proteome</keyword>
<accession>A0A0X8X5V4</accession>
<dbReference type="KEGG" id="mgot:MgSA37_03844"/>
<dbReference type="AlphaFoldDB" id="A0A0X8X5V4"/>
<dbReference type="NCBIfam" id="TIGR04267">
    <property type="entry name" value="mod_HExxH"/>
    <property type="match status" value="1"/>
</dbReference>